<sequence>MSDMMTQMIKMMQEISEALPFRKENMSDAHNLNQRTFVLSMTMMRMMRRCQPKKLGSFIHSHSTRATKLE</sequence>
<evidence type="ECO:0000313" key="2">
    <source>
        <dbReference type="Proteomes" id="UP000828251"/>
    </source>
</evidence>
<keyword evidence="2" id="KW-1185">Reference proteome</keyword>
<gene>
    <name evidence="1" type="ORF">J1N35_043398</name>
</gene>
<dbReference type="Proteomes" id="UP000828251">
    <property type="component" value="Unassembled WGS sequence"/>
</dbReference>
<proteinExistence type="predicted"/>
<organism evidence="1 2">
    <name type="scientific">Gossypium stocksii</name>
    <dbReference type="NCBI Taxonomy" id="47602"/>
    <lineage>
        <taxon>Eukaryota</taxon>
        <taxon>Viridiplantae</taxon>
        <taxon>Streptophyta</taxon>
        <taxon>Embryophyta</taxon>
        <taxon>Tracheophyta</taxon>
        <taxon>Spermatophyta</taxon>
        <taxon>Magnoliopsida</taxon>
        <taxon>eudicotyledons</taxon>
        <taxon>Gunneridae</taxon>
        <taxon>Pentapetalae</taxon>
        <taxon>rosids</taxon>
        <taxon>malvids</taxon>
        <taxon>Malvales</taxon>
        <taxon>Malvaceae</taxon>
        <taxon>Malvoideae</taxon>
        <taxon>Gossypium</taxon>
    </lineage>
</organism>
<dbReference type="AlphaFoldDB" id="A0A9D3U7G5"/>
<accession>A0A9D3U7G5</accession>
<comment type="caution">
    <text evidence="1">The sequence shown here is derived from an EMBL/GenBank/DDBJ whole genome shotgun (WGS) entry which is preliminary data.</text>
</comment>
<name>A0A9D3U7G5_9ROSI</name>
<dbReference type="EMBL" id="JAIQCV010000013">
    <property type="protein sequence ID" value="KAH1031224.1"/>
    <property type="molecule type" value="Genomic_DNA"/>
</dbReference>
<evidence type="ECO:0000313" key="1">
    <source>
        <dbReference type="EMBL" id="KAH1031224.1"/>
    </source>
</evidence>
<protein>
    <submittedName>
        <fullName evidence="1">Uncharacterized protein</fullName>
    </submittedName>
</protein>
<reference evidence="1 2" key="1">
    <citation type="journal article" date="2021" name="Plant Biotechnol. J.">
        <title>Multi-omics assisted identification of the key and species-specific regulatory components of drought-tolerant mechanisms in Gossypium stocksii.</title>
        <authorList>
            <person name="Yu D."/>
            <person name="Ke L."/>
            <person name="Zhang D."/>
            <person name="Wu Y."/>
            <person name="Sun Y."/>
            <person name="Mei J."/>
            <person name="Sun J."/>
            <person name="Sun Y."/>
        </authorList>
    </citation>
    <scope>NUCLEOTIDE SEQUENCE [LARGE SCALE GENOMIC DNA]</scope>
    <source>
        <strain evidence="2">cv. E1</strain>
        <tissue evidence="1">Leaf</tissue>
    </source>
</reference>